<organism evidence="2 3">
    <name type="scientific">Puniceibacterium antarcticum</name>
    <dbReference type="NCBI Taxonomy" id="1206336"/>
    <lineage>
        <taxon>Bacteria</taxon>
        <taxon>Pseudomonadati</taxon>
        <taxon>Pseudomonadota</taxon>
        <taxon>Alphaproteobacteria</taxon>
        <taxon>Rhodobacterales</taxon>
        <taxon>Paracoccaceae</taxon>
        <taxon>Puniceibacterium</taxon>
    </lineage>
</organism>
<comment type="caution">
    <text evidence="2">The sequence shown here is derived from an EMBL/GenBank/DDBJ whole genome shotgun (WGS) entry which is preliminary data.</text>
</comment>
<dbReference type="AlphaFoldDB" id="A0A2G8RHG6"/>
<dbReference type="SMART" id="SM01321">
    <property type="entry name" value="Y1_Tnp"/>
    <property type="match status" value="1"/>
</dbReference>
<evidence type="ECO:0000259" key="1">
    <source>
        <dbReference type="SMART" id="SM01321"/>
    </source>
</evidence>
<evidence type="ECO:0000313" key="2">
    <source>
        <dbReference type="EMBL" id="PIL21017.1"/>
    </source>
</evidence>
<sequence>MRYSLSAHTRFYHRFNVVWVTIYRYKVLQGPMRERIREIIRQNFYEMGDHIVRGLLARDHAHILLSIQLKLSLSNVMQRIKRRSSRRIQMEFLELRKGHFRIRF</sequence>
<protein>
    <recommendedName>
        <fullName evidence="1">Transposase IS200-like domain-containing protein</fullName>
    </recommendedName>
</protein>
<reference evidence="2 3" key="1">
    <citation type="submission" date="2013-09" db="EMBL/GenBank/DDBJ databases">
        <title>Genome sequencing of Phaeobacter antarcticus sp. nov. SM1211.</title>
        <authorList>
            <person name="Zhang X.-Y."/>
            <person name="Liu C."/>
            <person name="Chen X.-L."/>
            <person name="Xie B.-B."/>
            <person name="Qin Q.-L."/>
            <person name="Rong J.-C."/>
            <person name="Zhang Y.-Z."/>
        </authorList>
    </citation>
    <scope>NUCLEOTIDE SEQUENCE [LARGE SCALE GENOMIC DNA]</scope>
    <source>
        <strain evidence="2 3">SM1211</strain>
    </source>
</reference>
<dbReference type="EMBL" id="AWWI01000048">
    <property type="protein sequence ID" value="PIL21017.1"/>
    <property type="molecule type" value="Genomic_DNA"/>
</dbReference>
<accession>A0A2G8RHG6</accession>
<dbReference type="GO" id="GO:0006313">
    <property type="term" value="P:DNA transposition"/>
    <property type="evidence" value="ECO:0007669"/>
    <property type="project" value="InterPro"/>
</dbReference>
<dbReference type="GO" id="GO:0003677">
    <property type="term" value="F:DNA binding"/>
    <property type="evidence" value="ECO:0007669"/>
    <property type="project" value="InterPro"/>
</dbReference>
<dbReference type="InterPro" id="IPR002686">
    <property type="entry name" value="Transposase_17"/>
</dbReference>
<dbReference type="GO" id="GO:0004803">
    <property type="term" value="F:transposase activity"/>
    <property type="evidence" value="ECO:0007669"/>
    <property type="project" value="InterPro"/>
</dbReference>
<dbReference type="Pfam" id="PF01797">
    <property type="entry name" value="Y1_Tnp"/>
    <property type="match status" value="1"/>
</dbReference>
<dbReference type="InterPro" id="IPR036515">
    <property type="entry name" value="Transposase_17_sf"/>
</dbReference>
<dbReference type="NCBIfam" id="NF033573">
    <property type="entry name" value="transpos_IS200"/>
    <property type="match status" value="1"/>
</dbReference>
<feature type="domain" description="Transposase IS200-like" evidence="1">
    <location>
        <begin position="10"/>
        <end position="103"/>
    </location>
</feature>
<dbReference type="PANTHER" id="PTHR33360">
    <property type="entry name" value="TRANSPOSASE FOR INSERTION SEQUENCE ELEMENT IS200"/>
    <property type="match status" value="1"/>
</dbReference>
<evidence type="ECO:0000313" key="3">
    <source>
        <dbReference type="Proteomes" id="UP000231259"/>
    </source>
</evidence>
<name>A0A2G8RHG6_9RHOB</name>
<gene>
    <name evidence="2" type="ORF">P775_06515</name>
</gene>
<keyword evidence="3" id="KW-1185">Reference proteome</keyword>
<dbReference type="Proteomes" id="UP000231259">
    <property type="component" value="Unassembled WGS sequence"/>
</dbReference>
<proteinExistence type="predicted"/>
<dbReference type="SUPFAM" id="SSF143422">
    <property type="entry name" value="Transposase IS200-like"/>
    <property type="match status" value="1"/>
</dbReference>
<dbReference type="Gene3D" id="3.30.70.1290">
    <property type="entry name" value="Transposase IS200-like"/>
    <property type="match status" value="1"/>
</dbReference>
<dbReference type="PANTHER" id="PTHR33360:SF2">
    <property type="entry name" value="TRANSPOSASE FOR INSERTION SEQUENCE ELEMENT IS200"/>
    <property type="match status" value="1"/>
</dbReference>